<dbReference type="PANTHER" id="PTHR15104:SF0">
    <property type="entry name" value="DIHYDROPTERIDINE REDUCTASE"/>
    <property type="match status" value="1"/>
</dbReference>
<dbReference type="EC" id="1.5.1.34" evidence="6"/>
<feature type="region of interest" description="Disordered" evidence="5">
    <location>
        <begin position="63"/>
        <end position="104"/>
    </location>
</feature>
<dbReference type="Proteomes" id="UP001224775">
    <property type="component" value="Unassembled WGS sequence"/>
</dbReference>
<dbReference type="GO" id="GO:0006559">
    <property type="term" value="P:L-phenylalanine catabolic process"/>
    <property type="evidence" value="ECO:0007669"/>
    <property type="project" value="TreeGrafter"/>
</dbReference>
<comment type="caution">
    <text evidence="6">The sequence shown here is derived from an EMBL/GenBank/DDBJ whole genome shotgun (WGS) entry which is preliminary data.</text>
</comment>
<evidence type="ECO:0000256" key="1">
    <source>
        <dbReference type="ARBA" id="ARBA00006484"/>
    </source>
</evidence>
<dbReference type="GO" id="GO:0070402">
    <property type="term" value="F:NADPH binding"/>
    <property type="evidence" value="ECO:0007669"/>
    <property type="project" value="TreeGrafter"/>
</dbReference>
<feature type="compositionally biased region" description="Basic residues" evidence="5">
    <location>
        <begin position="65"/>
        <end position="77"/>
    </location>
</feature>
<evidence type="ECO:0000256" key="3">
    <source>
        <dbReference type="ARBA" id="ARBA00022857"/>
    </source>
</evidence>
<comment type="similarity">
    <text evidence="1">Belongs to the short-chain dehydrogenases/reductases (SDR) family.</text>
</comment>
<feature type="compositionally biased region" description="Low complexity" evidence="5">
    <location>
        <begin position="78"/>
        <end position="96"/>
    </location>
</feature>
<gene>
    <name evidence="6" type="ORF">QTG54_002182</name>
</gene>
<protein>
    <submittedName>
        <fullName evidence="6">Dihydropteridine reductase</fullName>
        <ecNumber evidence="6">1.5.1.34</ecNumber>
    </submittedName>
</protein>
<dbReference type="PANTHER" id="PTHR15104">
    <property type="entry name" value="DIHYDROPTERIDINE REDUCTASE"/>
    <property type="match status" value="1"/>
</dbReference>
<comment type="subunit">
    <text evidence="2">Homodimer.</text>
</comment>
<dbReference type="SUPFAM" id="SSF51735">
    <property type="entry name" value="NAD(P)-binding Rossmann-fold domains"/>
    <property type="match status" value="1"/>
</dbReference>
<proteinExistence type="inferred from homology"/>
<evidence type="ECO:0000256" key="5">
    <source>
        <dbReference type="SAM" id="MobiDB-lite"/>
    </source>
</evidence>
<dbReference type="InterPro" id="IPR036291">
    <property type="entry name" value="NAD(P)-bd_dom_sf"/>
</dbReference>
<dbReference type="GO" id="GO:0005737">
    <property type="term" value="C:cytoplasm"/>
    <property type="evidence" value="ECO:0007669"/>
    <property type="project" value="TreeGrafter"/>
</dbReference>
<dbReference type="Gene3D" id="3.40.50.720">
    <property type="entry name" value="NAD(P)-binding Rossmann-like Domain"/>
    <property type="match status" value="1"/>
</dbReference>
<reference evidence="6" key="1">
    <citation type="submission" date="2023-06" db="EMBL/GenBank/DDBJ databases">
        <title>Survivors Of The Sea: Transcriptome response of Skeletonema marinoi to long-term dormancy.</title>
        <authorList>
            <person name="Pinder M.I.M."/>
            <person name="Kourtchenko O."/>
            <person name="Robertson E.K."/>
            <person name="Larsson T."/>
            <person name="Maumus F."/>
            <person name="Osuna-Cruz C.M."/>
            <person name="Vancaester E."/>
            <person name="Stenow R."/>
            <person name="Vandepoele K."/>
            <person name="Ploug H."/>
            <person name="Bruchert V."/>
            <person name="Godhe A."/>
            <person name="Topel M."/>
        </authorList>
    </citation>
    <scope>NUCLEOTIDE SEQUENCE</scope>
    <source>
        <strain evidence="6">R05AC</strain>
    </source>
</reference>
<dbReference type="AlphaFoldDB" id="A0AAD8YIX8"/>
<accession>A0AAD8YIX8</accession>
<dbReference type="GO" id="GO:0004155">
    <property type="term" value="F:6,7-dihydropteridine reductase activity"/>
    <property type="evidence" value="ECO:0007669"/>
    <property type="project" value="UniProtKB-EC"/>
</dbReference>
<evidence type="ECO:0000313" key="7">
    <source>
        <dbReference type="Proteomes" id="UP001224775"/>
    </source>
</evidence>
<keyword evidence="3" id="KW-0521">NADP</keyword>
<keyword evidence="7" id="KW-1185">Reference proteome</keyword>
<dbReference type="GO" id="GO:0070404">
    <property type="term" value="F:NADH binding"/>
    <property type="evidence" value="ECO:0007669"/>
    <property type="project" value="TreeGrafter"/>
</dbReference>
<dbReference type="EMBL" id="JATAAI010000003">
    <property type="protein sequence ID" value="KAK1746838.1"/>
    <property type="molecule type" value="Genomic_DNA"/>
</dbReference>
<dbReference type="GO" id="GO:0006729">
    <property type="term" value="P:tetrahydrobiopterin biosynthetic process"/>
    <property type="evidence" value="ECO:0007669"/>
    <property type="project" value="TreeGrafter"/>
</dbReference>
<evidence type="ECO:0000256" key="4">
    <source>
        <dbReference type="ARBA" id="ARBA00023002"/>
    </source>
</evidence>
<name>A0AAD8YIX8_9STRA</name>
<evidence type="ECO:0000313" key="6">
    <source>
        <dbReference type="EMBL" id="KAK1746838.1"/>
    </source>
</evidence>
<sequence>MASPINLSIKAFLPSVSSMTSVAMRSAGSILSSSSSSSTTITAFSNHNRCNNNHQSYQIRNFARPGRRPSPMKRRGRPTTNLGSSTNNGTNGILTNNPPPKQSKKNVLVIGSQGELGKTLVSHFGNQMNWNVIGADVLDPSEDIVEKKGMKDYIPLPLDGSVADLSVALYRGVSNYLSPNSNKKSASLDAIVCASGGWMGDVDKFDFQHAMEDNELLEDIDLEEEYIRESSEVCEHMMNVNYYPIVAGGMIGQRFLNGSGLDHGGNLNNGLFVIIGASAALSPTPGMMGYGAAKAASHHYLQSYGPSASEENGSTSVGVLPLMLDTPANRAMLGGDGNDDDRYSKMVKPIHIANEIGEWIKNPHLRPHSGSLVKVMAKNRMDGSGGAAFHLVR</sequence>
<organism evidence="6 7">
    <name type="scientific">Skeletonema marinoi</name>
    <dbReference type="NCBI Taxonomy" id="267567"/>
    <lineage>
        <taxon>Eukaryota</taxon>
        <taxon>Sar</taxon>
        <taxon>Stramenopiles</taxon>
        <taxon>Ochrophyta</taxon>
        <taxon>Bacillariophyta</taxon>
        <taxon>Coscinodiscophyceae</taxon>
        <taxon>Thalassiosirophycidae</taxon>
        <taxon>Thalassiosirales</taxon>
        <taxon>Skeletonemataceae</taxon>
        <taxon>Skeletonema</taxon>
        <taxon>Skeletonema marinoi-dohrnii complex</taxon>
    </lineage>
</organism>
<evidence type="ECO:0000256" key="2">
    <source>
        <dbReference type="ARBA" id="ARBA00011738"/>
    </source>
</evidence>
<keyword evidence="4 6" id="KW-0560">Oxidoreductase</keyword>